<evidence type="ECO:0000259" key="17">
    <source>
        <dbReference type="PROSITE" id="PS50011"/>
    </source>
</evidence>
<dbReference type="InterPro" id="IPR013210">
    <property type="entry name" value="LRR_N_plant-typ"/>
</dbReference>
<evidence type="ECO:0000256" key="11">
    <source>
        <dbReference type="ARBA" id="ARBA00022840"/>
    </source>
</evidence>
<sequence length="934" mass="103075">MMLGWSASCICTTSMIVSIVFAVSLYCCCCSPGLLALAQRTHPSEVSALHAIAINLIDTNNVLENWRKGDPCIKNWTGVLCFDAFGADGYFHVRVLLLMNKNLSGTLAPQLGQLSQLHILNFMWNHLTGSIPKEIGNIASLRLLLLNGNKLSGSLPDELGYLSNLDRFQIDENQLSGSIPKSFSNLHRIKHIHFNNNSLSGQIPPELSNLTTVVHLLLDNNHLSGYLPSEFSTFPQLSILQLDNNNFSGAEIPAAYGNLSNLVKLSLRNCSLEGPIPDLSWIKNLSYLDLSQNQLSGTIPPNNLSNNLTTIVLSDNQLNGSIPESFSYLPLLQKLSLDNNFFTGSVTVDLWQNRSFSSAARLLIDLQNNSLSNIIGDLDPPVNVMLRLQGNPVCRNANIKNISPFCGPGADINDVPSNSTNSNKPCPIQACPIDNYFEYVPESPVPCFCASPLRIGYRLKSPSFCYFRPYEYAFESYLTSSLSLNLYQVSINSYSWEKGPRLTMYLKLFPVASADRSGYFNTSEILRIRDIFTSWKFHGNDFFGPYELLNFTLLGHYSYVNSETSGNSMSKGILVAIVLAAVVVAVSISATITVFVTKRHKRYQLAPSRRRLSSKLSIKIEDVKSFTFEELALATNHFSSSTQVGQGGYGTVHRGTLADNTIVAVKRAKEGSLQGQKEFLTEIELLSRLHHRNLVSLLGYCDEEGEQMLVYEFMPNGTLQDWLSGIEDVKASNILLDSKLTAKVADFGLSRLAPVVDDEGALPEYVSTFVKGTPGYLDPEYFLTRKLTDKSDVYSLGVVFLEILTGKQPILHGKNIVREVNLAHQSGAMFSIIDNRMGSYPSECVERFIALGLKCCQDKPEDRPSIVDVVRELENILRIMPETGVDSSESRSKFFSESVSPSSLSANTSRDLYALSSTSGGGLITEASLSVTPR</sequence>
<dbReference type="Pfam" id="PF07714">
    <property type="entry name" value="PK_Tyr_Ser-Thr"/>
    <property type="match status" value="1"/>
</dbReference>
<evidence type="ECO:0000256" key="4">
    <source>
        <dbReference type="ARBA" id="ARBA00022614"/>
    </source>
</evidence>
<name>A0ABM4UKQ9_COFAR</name>
<dbReference type="PROSITE" id="PS50011">
    <property type="entry name" value="PROTEIN_KINASE_DOM"/>
    <property type="match status" value="1"/>
</dbReference>
<dbReference type="InterPro" id="IPR032675">
    <property type="entry name" value="LRR_dom_sf"/>
</dbReference>
<dbReference type="Pfam" id="PF00069">
    <property type="entry name" value="Pkinase"/>
    <property type="match status" value="1"/>
</dbReference>
<dbReference type="Proteomes" id="UP001652660">
    <property type="component" value="Chromosome 6c"/>
</dbReference>
<evidence type="ECO:0000256" key="8">
    <source>
        <dbReference type="ARBA" id="ARBA00022737"/>
    </source>
</evidence>
<keyword evidence="12 16" id="KW-1133">Transmembrane helix</keyword>
<dbReference type="InterPro" id="IPR001245">
    <property type="entry name" value="Ser-Thr/Tyr_kinase_cat_dom"/>
</dbReference>
<dbReference type="Gene3D" id="3.80.10.10">
    <property type="entry name" value="Ribonuclease Inhibitor"/>
    <property type="match status" value="2"/>
</dbReference>
<keyword evidence="13 16" id="KW-0472">Membrane</keyword>
<evidence type="ECO:0000256" key="15">
    <source>
        <dbReference type="PROSITE-ProRule" id="PRU10141"/>
    </source>
</evidence>
<organism evidence="18 19">
    <name type="scientific">Coffea arabica</name>
    <name type="common">Arabian coffee</name>
    <dbReference type="NCBI Taxonomy" id="13443"/>
    <lineage>
        <taxon>Eukaryota</taxon>
        <taxon>Viridiplantae</taxon>
        <taxon>Streptophyta</taxon>
        <taxon>Embryophyta</taxon>
        <taxon>Tracheophyta</taxon>
        <taxon>Spermatophyta</taxon>
        <taxon>Magnoliopsida</taxon>
        <taxon>eudicotyledons</taxon>
        <taxon>Gunneridae</taxon>
        <taxon>Pentapetalae</taxon>
        <taxon>asterids</taxon>
        <taxon>lamiids</taxon>
        <taxon>Gentianales</taxon>
        <taxon>Rubiaceae</taxon>
        <taxon>Ixoroideae</taxon>
        <taxon>Gardenieae complex</taxon>
        <taxon>Bertiereae - Coffeeae clade</taxon>
        <taxon>Coffeeae</taxon>
        <taxon>Coffea</taxon>
    </lineage>
</organism>
<dbReference type="SUPFAM" id="SSF52058">
    <property type="entry name" value="L domain-like"/>
    <property type="match status" value="1"/>
</dbReference>
<evidence type="ECO:0000256" key="2">
    <source>
        <dbReference type="ARBA" id="ARBA00012513"/>
    </source>
</evidence>
<dbReference type="SMART" id="SM00220">
    <property type="entry name" value="S_TKc"/>
    <property type="match status" value="1"/>
</dbReference>
<dbReference type="Pfam" id="PF00560">
    <property type="entry name" value="LRR_1"/>
    <property type="match status" value="4"/>
</dbReference>
<dbReference type="InterPro" id="IPR011009">
    <property type="entry name" value="Kinase-like_dom_sf"/>
</dbReference>
<evidence type="ECO:0000256" key="7">
    <source>
        <dbReference type="ARBA" id="ARBA00022729"/>
    </source>
</evidence>
<feature type="domain" description="Protein kinase" evidence="17">
    <location>
        <begin position="638"/>
        <end position="877"/>
    </location>
</feature>
<evidence type="ECO:0000256" key="3">
    <source>
        <dbReference type="ARBA" id="ARBA00022527"/>
    </source>
</evidence>
<keyword evidence="6 16" id="KW-0812">Transmembrane</keyword>
<evidence type="ECO:0000256" key="6">
    <source>
        <dbReference type="ARBA" id="ARBA00022692"/>
    </source>
</evidence>
<dbReference type="Pfam" id="PF08263">
    <property type="entry name" value="LRRNT_2"/>
    <property type="match status" value="1"/>
</dbReference>
<dbReference type="PROSITE" id="PS00107">
    <property type="entry name" value="PROTEIN_KINASE_ATP"/>
    <property type="match status" value="1"/>
</dbReference>
<keyword evidence="8" id="KW-0677">Repeat</keyword>
<dbReference type="InterPro" id="IPR001611">
    <property type="entry name" value="Leu-rich_rpt"/>
</dbReference>
<keyword evidence="11 15" id="KW-0067">ATP-binding</keyword>
<comment type="subcellular location">
    <subcellularLocation>
        <location evidence="1">Membrane</location>
    </subcellularLocation>
</comment>
<keyword evidence="5" id="KW-0808">Transferase</keyword>
<evidence type="ECO:0000256" key="10">
    <source>
        <dbReference type="ARBA" id="ARBA00022777"/>
    </source>
</evidence>
<reference evidence="19" key="1">
    <citation type="submission" date="2025-08" db="UniProtKB">
        <authorList>
            <consortium name="RefSeq"/>
        </authorList>
    </citation>
    <scope>IDENTIFICATION</scope>
    <source>
        <tissue evidence="19">Leaves</tissue>
    </source>
</reference>
<keyword evidence="7" id="KW-0732">Signal</keyword>
<gene>
    <name evidence="19" type="primary">LOC113691841</name>
</gene>
<keyword evidence="14" id="KW-0325">Glycoprotein</keyword>
<proteinExistence type="predicted"/>
<feature type="binding site" evidence="15">
    <location>
        <position position="666"/>
    </location>
    <ligand>
        <name>ATP</name>
        <dbReference type="ChEBI" id="CHEBI:30616"/>
    </ligand>
</feature>
<dbReference type="EC" id="2.7.11.1" evidence="2"/>
<evidence type="ECO:0000256" key="12">
    <source>
        <dbReference type="ARBA" id="ARBA00022989"/>
    </source>
</evidence>
<dbReference type="SUPFAM" id="SSF56112">
    <property type="entry name" value="Protein kinase-like (PK-like)"/>
    <property type="match status" value="1"/>
</dbReference>
<dbReference type="InterPro" id="IPR017441">
    <property type="entry name" value="Protein_kinase_ATP_BS"/>
</dbReference>
<dbReference type="GeneID" id="113691841"/>
<feature type="transmembrane region" description="Helical" evidence="16">
    <location>
        <begin position="573"/>
        <end position="596"/>
    </location>
</feature>
<keyword evidence="4" id="KW-0433">Leucine-rich repeat</keyword>
<evidence type="ECO:0000256" key="9">
    <source>
        <dbReference type="ARBA" id="ARBA00022741"/>
    </source>
</evidence>
<dbReference type="Gene3D" id="1.10.510.10">
    <property type="entry name" value="Transferase(Phosphotransferase) domain 1"/>
    <property type="match status" value="1"/>
</dbReference>
<evidence type="ECO:0000256" key="1">
    <source>
        <dbReference type="ARBA" id="ARBA00004370"/>
    </source>
</evidence>
<accession>A0ABM4UKQ9</accession>
<keyword evidence="10" id="KW-0418">Kinase</keyword>
<dbReference type="PANTHER" id="PTHR45974:SF216">
    <property type="entry name" value="PROTEIN KINASE DOMAIN-CONTAINING PROTEIN"/>
    <property type="match status" value="1"/>
</dbReference>
<protein>
    <recommendedName>
        <fullName evidence="2">non-specific serine/threonine protein kinase</fullName>
        <ecNumber evidence="2">2.7.11.1</ecNumber>
    </recommendedName>
</protein>
<dbReference type="RefSeq" id="XP_071907870.1">
    <property type="nucleotide sequence ID" value="XM_072051769.1"/>
</dbReference>
<evidence type="ECO:0000256" key="16">
    <source>
        <dbReference type="SAM" id="Phobius"/>
    </source>
</evidence>
<keyword evidence="3" id="KW-0723">Serine/threonine-protein kinase</keyword>
<keyword evidence="9 15" id="KW-0547">Nucleotide-binding</keyword>
<evidence type="ECO:0000313" key="18">
    <source>
        <dbReference type="Proteomes" id="UP001652660"/>
    </source>
</evidence>
<evidence type="ECO:0000313" key="19">
    <source>
        <dbReference type="RefSeq" id="XP_071907870.1"/>
    </source>
</evidence>
<evidence type="ECO:0000256" key="13">
    <source>
        <dbReference type="ARBA" id="ARBA00023136"/>
    </source>
</evidence>
<keyword evidence="18" id="KW-1185">Reference proteome</keyword>
<dbReference type="Gene3D" id="3.30.200.20">
    <property type="entry name" value="Phosphorylase Kinase, domain 1"/>
    <property type="match status" value="1"/>
</dbReference>
<dbReference type="PANTHER" id="PTHR45974">
    <property type="entry name" value="RECEPTOR-LIKE PROTEIN 55"/>
    <property type="match status" value="1"/>
</dbReference>
<evidence type="ECO:0000256" key="14">
    <source>
        <dbReference type="ARBA" id="ARBA00023180"/>
    </source>
</evidence>
<dbReference type="InterPro" id="IPR000719">
    <property type="entry name" value="Prot_kinase_dom"/>
</dbReference>
<evidence type="ECO:0000256" key="5">
    <source>
        <dbReference type="ARBA" id="ARBA00022679"/>
    </source>
</evidence>